<dbReference type="Proteomes" id="UP001500879">
    <property type="component" value="Unassembled WGS sequence"/>
</dbReference>
<feature type="signal peptide" evidence="1">
    <location>
        <begin position="1"/>
        <end position="27"/>
    </location>
</feature>
<gene>
    <name evidence="2" type="ORF">GCM10010357_43980</name>
</gene>
<proteinExistence type="predicted"/>
<protein>
    <recommendedName>
        <fullName evidence="4">Peptidase inhibitor family I36</fullName>
    </recommendedName>
</protein>
<organism evidence="2 3">
    <name type="scientific">Streptomyces luteireticuli</name>
    <dbReference type="NCBI Taxonomy" id="173858"/>
    <lineage>
        <taxon>Bacteria</taxon>
        <taxon>Bacillati</taxon>
        <taxon>Actinomycetota</taxon>
        <taxon>Actinomycetes</taxon>
        <taxon>Kitasatosporales</taxon>
        <taxon>Streptomycetaceae</taxon>
        <taxon>Streptomyces</taxon>
    </lineage>
</organism>
<sequence length="120" mass="12389">MHRVVTAAVAIGLGPAGMFITAPPATAGVLAAPGNCPSGNVCFYPNYDYGGTPSLYPNPTDHSCGSTPIVARGVFNNDDQSWTVYHGDGCTGWGVNISPGVGVSDFIALDSSDPTVRSWR</sequence>
<reference evidence="3" key="1">
    <citation type="journal article" date="2019" name="Int. J. Syst. Evol. Microbiol.">
        <title>The Global Catalogue of Microorganisms (GCM) 10K type strain sequencing project: providing services to taxonomists for standard genome sequencing and annotation.</title>
        <authorList>
            <consortium name="The Broad Institute Genomics Platform"/>
            <consortium name="The Broad Institute Genome Sequencing Center for Infectious Disease"/>
            <person name="Wu L."/>
            <person name="Ma J."/>
        </authorList>
    </citation>
    <scope>NUCLEOTIDE SEQUENCE [LARGE SCALE GENOMIC DNA]</scope>
    <source>
        <strain evidence="3">JCM 4788</strain>
    </source>
</reference>
<evidence type="ECO:0008006" key="4">
    <source>
        <dbReference type="Google" id="ProtNLM"/>
    </source>
</evidence>
<name>A0ABP3IQY2_9ACTN</name>
<keyword evidence="1" id="KW-0732">Signal</keyword>
<accession>A0ABP3IQY2</accession>
<evidence type="ECO:0000256" key="1">
    <source>
        <dbReference type="SAM" id="SignalP"/>
    </source>
</evidence>
<dbReference type="Pfam" id="PF03995">
    <property type="entry name" value="Inhibitor_I36"/>
    <property type="match status" value="1"/>
</dbReference>
<evidence type="ECO:0000313" key="2">
    <source>
        <dbReference type="EMBL" id="GAA0417837.1"/>
    </source>
</evidence>
<evidence type="ECO:0000313" key="3">
    <source>
        <dbReference type="Proteomes" id="UP001500879"/>
    </source>
</evidence>
<keyword evidence="3" id="KW-1185">Reference proteome</keyword>
<comment type="caution">
    <text evidence="2">The sequence shown here is derived from an EMBL/GenBank/DDBJ whole genome shotgun (WGS) entry which is preliminary data.</text>
</comment>
<dbReference type="EMBL" id="BAAABX010000048">
    <property type="protein sequence ID" value="GAA0417837.1"/>
    <property type="molecule type" value="Genomic_DNA"/>
</dbReference>
<feature type="chain" id="PRO_5046969179" description="Peptidase inhibitor family I36" evidence="1">
    <location>
        <begin position="28"/>
        <end position="120"/>
    </location>
</feature>